<reference evidence="2 3" key="1">
    <citation type="submission" date="2020-12" db="EMBL/GenBank/DDBJ databases">
        <title>Concerted genomic and epigenomic changes stabilize Arabidopsis allopolyploids.</title>
        <authorList>
            <person name="Chen Z."/>
        </authorList>
    </citation>
    <scope>NUCLEOTIDE SEQUENCE [LARGE SCALE GENOMIC DNA]</scope>
    <source>
        <strain evidence="2">Allo738</strain>
        <tissue evidence="2">Leaf</tissue>
    </source>
</reference>
<dbReference type="InterPro" id="IPR021704">
    <property type="entry name" value="DUF3287"/>
</dbReference>
<protein>
    <submittedName>
        <fullName evidence="2">Uncharacterized protein</fullName>
    </submittedName>
</protein>
<keyword evidence="3" id="KW-1185">Reference proteome</keyword>
<keyword evidence="1" id="KW-0175">Coiled coil</keyword>
<organism evidence="2 3">
    <name type="scientific">Arabidopsis thaliana x Arabidopsis arenosa</name>
    <dbReference type="NCBI Taxonomy" id="1240361"/>
    <lineage>
        <taxon>Eukaryota</taxon>
        <taxon>Viridiplantae</taxon>
        <taxon>Streptophyta</taxon>
        <taxon>Embryophyta</taxon>
        <taxon>Tracheophyta</taxon>
        <taxon>Spermatophyta</taxon>
        <taxon>Magnoliopsida</taxon>
        <taxon>eudicotyledons</taxon>
        <taxon>Gunneridae</taxon>
        <taxon>Pentapetalae</taxon>
        <taxon>rosids</taxon>
        <taxon>malvids</taxon>
        <taxon>Brassicales</taxon>
        <taxon>Brassicaceae</taxon>
        <taxon>Camelineae</taxon>
        <taxon>Arabidopsis</taxon>
    </lineage>
</organism>
<proteinExistence type="predicted"/>
<comment type="caution">
    <text evidence="2">The sequence shown here is derived from an EMBL/GenBank/DDBJ whole genome shotgun (WGS) entry which is preliminary data.</text>
</comment>
<evidence type="ECO:0000313" key="2">
    <source>
        <dbReference type="EMBL" id="KAG7558380.1"/>
    </source>
</evidence>
<dbReference type="EMBL" id="JAEFBK010000010">
    <property type="protein sequence ID" value="KAG7558380.1"/>
    <property type="molecule type" value="Genomic_DNA"/>
</dbReference>
<dbReference type="Pfam" id="PF11690">
    <property type="entry name" value="DUF3287"/>
    <property type="match status" value="1"/>
</dbReference>
<dbReference type="Proteomes" id="UP000694240">
    <property type="component" value="Chromosome 10"/>
</dbReference>
<feature type="coiled-coil region" evidence="1">
    <location>
        <begin position="65"/>
        <end position="99"/>
    </location>
</feature>
<evidence type="ECO:0000313" key="3">
    <source>
        <dbReference type="Proteomes" id="UP000694240"/>
    </source>
</evidence>
<dbReference type="AlphaFoldDB" id="A0A8T1ZJH0"/>
<name>A0A8T1ZJH0_9BRAS</name>
<sequence>MEFNLRCSESMPDFSRIGVIDEDVPDIPSRRPSPLRGFFRSQIRAPCALIKELPIRDQGTAMAFIEALALQHRKLTLEKKRLRKRINRMQRRLTTVSRDLHILGSHPGDWIELGISYFARVPDCMMPVLDLAGQGVQVFCSPGGFS</sequence>
<gene>
    <name evidence="2" type="ORF">ISN45_Aa05g000430</name>
</gene>
<accession>A0A8T1ZJH0</accession>
<evidence type="ECO:0000256" key="1">
    <source>
        <dbReference type="SAM" id="Coils"/>
    </source>
</evidence>